<dbReference type="InterPro" id="IPR011333">
    <property type="entry name" value="SKP1/BTB/POZ_sf"/>
</dbReference>
<sequence length="343" mass="38252">MEEILSLKWNNHHTTFFHVISNIKLKDWYSDATVACEGKFYPVHRLVVSSCSDYFNDIFQAARCRHPVIVLQDIRAQEVELLLSYMYLGEVKVARKDLQGLLRAAECLKIKGLAVPDEEPKKEDCSSVVVEPDEDTSPARKRPKLDQPLDPSSLPDLPDTHPDHITYSNTYPDHENGEFSDIQVQPFTEGANANVVKEEVKYEGEVAGGGGVAGKTTVAVQGGQNQNVMPSTAAPTFPAQTQEPLMLWSHPEGSHQNNATYPTTVASSLPDPNANSEGASSRVNTFKCPYCDKYFIYPAKLTSHLRTHTGEKPFACPFCPYRATQQGNLNRHIKIRHQTQQVN</sequence>
<evidence type="ECO:0008006" key="16">
    <source>
        <dbReference type="Google" id="ProtNLM"/>
    </source>
</evidence>
<dbReference type="SMART" id="SM00225">
    <property type="entry name" value="BTB"/>
    <property type="match status" value="1"/>
</dbReference>
<feature type="domain" description="C2H2-type" evidence="13">
    <location>
        <begin position="314"/>
        <end position="342"/>
    </location>
</feature>
<dbReference type="GO" id="GO:0048513">
    <property type="term" value="P:animal organ development"/>
    <property type="evidence" value="ECO:0007669"/>
    <property type="project" value="UniProtKB-ARBA"/>
</dbReference>
<name>A0AAE1PJW9_9EUCA</name>
<dbReference type="PROSITE" id="PS50157">
    <property type="entry name" value="ZINC_FINGER_C2H2_2"/>
    <property type="match status" value="2"/>
</dbReference>
<evidence type="ECO:0000313" key="15">
    <source>
        <dbReference type="Proteomes" id="UP001292094"/>
    </source>
</evidence>
<dbReference type="FunFam" id="3.30.160.60:FF:000130">
    <property type="entry name" value="Spalt-like transcription factor 4"/>
    <property type="match status" value="1"/>
</dbReference>
<evidence type="ECO:0000256" key="8">
    <source>
        <dbReference type="ARBA" id="ARBA00023163"/>
    </source>
</evidence>
<organism evidence="14 15">
    <name type="scientific">Petrolisthes manimaculis</name>
    <dbReference type="NCBI Taxonomy" id="1843537"/>
    <lineage>
        <taxon>Eukaryota</taxon>
        <taxon>Metazoa</taxon>
        <taxon>Ecdysozoa</taxon>
        <taxon>Arthropoda</taxon>
        <taxon>Crustacea</taxon>
        <taxon>Multicrustacea</taxon>
        <taxon>Malacostraca</taxon>
        <taxon>Eumalacostraca</taxon>
        <taxon>Eucarida</taxon>
        <taxon>Decapoda</taxon>
        <taxon>Pleocyemata</taxon>
        <taxon>Anomura</taxon>
        <taxon>Galatheoidea</taxon>
        <taxon>Porcellanidae</taxon>
        <taxon>Petrolisthes</taxon>
    </lineage>
</organism>
<dbReference type="GO" id="GO:0005634">
    <property type="term" value="C:nucleus"/>
    <property type="evidence" value="ECO:0007669"/>
    <property type="project" value="UniProtKB-SubCell"/>
</dbReference>
<dbReference type="InterPro" id="IPR013087">
    <property type="entry name" value="Znf_C2H2_type"/>
</dbReference>
<evidence type="ECO:0000256" key="6">
    <source>
        <dbReference type="ARBA" id="ARBA00023015"/>
    </source>
</evidence>
<reference evidence="14" key="1">
    <citation type="submission" date="2023-11" db="EMBL/GenBank/DDBJ databases">
        <title>Genome assemblies of two species of porcelain crab, Petrolisthes cinctipes and Petrolisthes manimaculis (Anomura: Porcellanidae).</title>
        <authorList>
            <person name="Angst P."/>
        </authorList>
    </citation>
    <scope>NUCLEOTIDE SEQUENCE</scope>
    <source>
        <strain evidence="14">PB745_02</strain>
        <tissue evidence="14">Gill</tissue>
    </source>
</reference>
<dbReference type="InterPro" id="IPR000210">
    <property type="entry name" value="BTB/POZ_dom"/>
</dbReference>
<dbReference type="PROSITE" id="PS50097">
    <property type="entry name" value="BTB"/>
    <property type="match status" value="1"/>
</dbReference>
<evidence type="ECO:0000256" key="10">
    <source>
        <dbReference type="PROSITE-ProRule" id="PRU00042"/>
    </source>
</evidence>
<dbReference type="AlphaFoldDB" id="A0AAE1PJW9"/>
<evidence type="ECO:0000256" key="9">
    <source>
        <dbReference type="ARBA" id="ARBA00023242"/>
    </source>
</evidence>
<dbReference type="GO" id="GO:0006357">
    <property type="term" value="P:regulation of transcription by RNA polymerase II"/>
    <property type="evidence" value="ECO:0007669"/>
    <property type="project" value="TreeGrafter"/>
</dbReference>
<feature type="domain" description="BTB" evidence="12">
    <location>
        <begin position="30"/>
        <end position="95"/>
    </location>
</feature>
<comment type="subcellular location">
    <subcellularLocation>
        <location evidence="1">Nucleus</location>
    </subcellularLocation>
</comment>
<evidence type="ECO:0000256" key="4">
    <source>
        <dbReference type="ARBA" id="ARBA00022771"/>
    </source>
</evidence>
<dbReference type="SUPFAM" id="SSF57667">
    <property type="entry name" value="beta-beta-alpha zinc fingers"/>
    <property type="match status" value="1"/>
</dbReference>
<evidence type="ECO:0000259" key="12">
    <source>
        <dbReference type="PROSITE" id="PS50097"/>
    </source>
</evidence>
<evidence type="ECO:0000256" key="2">
    <source>
        <dbReference type="ARBA" id="ARBA00022723"/>
    </source>
</evidence>
<dbReference type="PANTHER" id="PTHR23110:SF98">
    <property type="entry name" value="PRE-LOLA-G, ISOFORM C-RELATED"/>
    <property type="match status" value="1"/>
</dbReference>
<keyword evidence="7" id="KW-0238">DNA-binding</keyword>
<dbReference type="Proteomes" id="UP001292094">
    <property type="component" value="Unassembled WGS sequence"/>
</dbReference>
<dbReference type="SUPFAM" id="SSF54695">
    <property type="entry name" value="POZ domain"/>
    <property type="match status" value="1"/>
</dbReference>
<accession>A0AAE1PJW9</accession>
<evidence type="ECO:0000256" key="11">
    <source>
        <dbReference type="SAM" id="MobiDB-lite"/>
    </source>
</evidence>
<keyword evidence="9" id="KW-0539">Nucleus</keyword>
<dbReference type="EMBL" id="JAWZYT010001754">
    <property type="protein sequence ID" value="KAK4309413.1"/>
    <property type="molecule type" value="Genomic_DNA"/>
</dbReference>
<evidence type="ECO:0000256" key="3">
    <source>
        <dbReference type="ARBA" id="ARBA00022737"/>
    </source>
</evidence>
<evidence type="ECO:0000256" key="5">
    <source>
        <dbReference type="ARBA" id="ARBA00022833"/>
    </source>
</evidence>
<dbReference type="GO" id="GO:0003677">
    <property type="term" value="F:DNA binding"/>
    <property type="evidence" value="ECO:0007669"/>
    <property type="project" value="UniProtKB-KW"/>
</dbReference>
<keyword evidence="3" id="KW-0677">Repeat</keyword>
<dbReference type="GO" id="GO:0008270">
    <property type="term" value="F:zinc ion binding"/>
    <property type="evidence" value="ECO:0007669"/>
    <property type="project" value="UniProtKB-KW"/>
</dbReference>
<feature type="region of interest" description="Disordered" evidence="11">
    <location>
        <begin position="121"/>
        <end position="176"/>
    </location>
</feature>
<keyword evidence="15" id="KW-1185">Reference proteome</keyword>
<dbReference type="Pfam" id="PF00651">
    <property type="entry name" value="BTB"/>
    <property type="match status" value="1"/>
</dbReference>
<gene>
    <name evidence="14" type="ORF">Pmani_018959</name>
</gene>
<protein>
    <recommendedName>
        <fullName evidence="16">Longitudinals lacking protein</fullName>
    </recommendedName>
</protein>
<evidence type="ECO:0000313" key="14">
    <source>
        <dbReference type="EMBL" id="KAK4309413.1"/>
    </source>
</evidence>
<evidence type="ECO:0000256" key="7">
    <source>
        <dbReference type="ARBA" id="ARBA00023125"/>
    </source>
</evidence>
<dbReference type="InterPro" id="IPR051095">
    <property type="entry name" value="Dros_DevTransReg"/>
</dbReference>
<dbReference type="GO" id="GO:0003006">
    <property type="term" value="P:developmental process involved in reproduction"/>
    <property type="evidence" value="ECO:0007669"/>
    <property type="project" value="UniProtKB-ARBA"/>
</dbReference>
<dbReference type="Gene3D" id="3.30.710.10">
    <property type="entry name" value="Potassium Channel Kv1.1, Chain A"/>
    <property type="match status" value="1"/>
</dbReference>
<feature type="domain" description="C2H2-type" evidence="13">
    <location>
        <begin position="286"/>
        <end position="313"/>
    </location>
</feature>
<dbReference type="PANTHER" id="PTHR23110">
    <property type="entry name" value="BTB DOMAIN TRANSCRIPTION FACTOR"/>
    <property type="match status" value="1"/>
</dbReference>
<dbReference type="FunFam" id="3.30.160.60:FF:000045">
    <property type="entry name" value="ZFP69 zinc finger protein B"/>
    <property type="match status" value="1"/>
</dbReference>
<dbReference type="InterPro" id="IPR036236">
    <property type="entry name" value="Znf_C2H2_sf"/>
</dbReference>
<keyword evidence="5" id="KW-0862">Zinc</keyword>
<keyword evidence="2" id="KW-0479">Metal-binding</keyword>
<dbReference type="GO" id="GO:0048666">
    <property type="term" value="P:neuron development"/>
    <property type="evidence" value="ECO:0007669"/>
    <property type="project" value="UniProtKB-ARBA"/>
</dbReference>
<dbReference type="PROSITE" id="PS00028">
    <property type="entry name" value="ZINC_FINGER_C2H2_1"/>
    <property type="match status" value="1"/>
</dbReference>
<keyword evidence="8" id="KW-0804">Transcription</keyword>
<evidence type="ECO:0000259" key="13">
    <source>
        <dbReference type="PROSITE" id="PS50157"/>
    </source>
</evidence>
<feature type="compositionally biased region" description="Low complexity" evidence="11">
    <location>
        <begin position="146"/>
        <end position="157"/>
    </location>
</feature>
<dbReference type="CDD" id="cd18315">
    <property type="entry name" value="BTB_POZ_BAB-like"/>
    <property type="match status" value="1"/>
</dbReference>
<dbReference type="Gene3D" id="3.30.160.60">
    <property type="entry name" value="Classic Zinc Finger"/>
    <property type="match status" value="2"/>
</dbReference>
<evidence type="ECO:0000256" key="1">
    <source>
        <dbReference type="ARBA" id="ARBA00004123"/>
    </source>
</evidence>
<comment type="caution">
    <text evidence="14">The sequence shown here is derived from an EMBL/GenBank/DDBJ whole genome shotgun (WGS) entry which is preliminary data.</text>
</comment>
<dbReference type="SMART" id="SM00355">
    <property type="entry name" value="ZnF_C2H2"/>
    <property type="match status" value="2"/>
</dbReference>
<keyword evidence="6" id="KW-0805">Transcription regulation</keyword>
<keyword evidence="4 10" id="KW-0863">Zinc-finger</keyword>
<dbReference type="Pfam" id="PF05605">
    <property type="entry name" value="zf-Di19"/>
    <property type="match status" value="1"/>
</dbReference>
<dbReference type="InterPro" id="IPR008598">
    <property type="entry name" value="Di19_Zn-bd"/>
</dbReference>
<proteinExistence type="predicted"/>